<evidence type="ECO:0000256" key="1">
    <source>
        <dbReference type="SAM" id="Phobius"/>
    </source>
</evidence>
<accession>A0A150B569</accession>
<dbReference type="EMBL" id="LOMT01000079">
    <property type="protein sequence ID" value="KXX98013.1"/>
    <property type="molecule type" value="Genomic_DNA"/>
</dbReference>
<evidence type="ECO:0000313" key="3">
    <source>
        <dbReference type="Proteomes" id="UP000075591"/>
    </source>
</evidence>
<feature type="transmembrane region" description="Helical" evidence="1">
    <location>
        <begin position="91"/>
        <end position="118"/>
    </location>
</feature>
<name>A0A150B569_BACCE</name>
<dbReference type="Proteomes" id="UP000075591">
    <property type="component" value="Unassembled WGS sequence"/>
</dbReference>
<feature type="transmembrane region" description="Helical" evidence="1">
    <location>
        <begin position="16"/>
        <end position="36"/>
    </location>
</feature>
<feature type="transmembrane region" description="Helical" evidence="1">
    <location>
        <begin position="233"/>
        <end position="254"/>
    </location>
</feature>
<protein>
    <submittedName>
        <fullName evidence="2">ABC transporter permease</fullName>
    </submittedName>
</protein>
<proteinExistence type="predicted"/>
<gene>
    <name evidence="2" type="ORF">AT274_12055</name>
</gene>
<feature type="transmembrane region" description="Helical" evidence="1">
    <location>
        <begin position="179"/>
        <end position="200"/>
    </location>
</feature>
<keyword evidence="1" id="KW-1133">Transmembrane helix</keyword>
<feature type="transmembrane region" description="Helical" evidence="1">
    <location>
        <begin position="48"/>
        <end position="66"/>
    </location>
</feature>
<evidence type="ECO:0000313" key="2">
    <source>
        <dbReference type="EMBL" id="KXX98013.1"/>
    </source>
</evidence>
<keyword evidence="1" id="KW-0472">Membrane</keyword>
<sequence length="260" mass="29972">MKSLLSYLWNVNKKKYIVTFLIFVLLEAILFSQMIVKKNETAVVKQEAIFGFIIMIFMFYVLYMFLQTMKSCSRLLTNPLLRVAAISGKQYVFSILIFFFIVMAIWYGICGILFYVGYVLAFPTTYVYIDAQEIMQAGIVKNLIYTMSDLFEFLFAVLQIFLVVTLVKLLTKKKKIQKILIVIISLIVSIAITLVTTLLGKLAPAFQGLRREEYRSESKGLFIDMFQENGLNIFNISFMVIVSALIVYVIAYIIDKKLEV</sequence>
<organism evidence="2 3">
    <name type="scientific">Bacillus cereus</name>
    <dbReference type="NCBI Taxonomy" id="1396"/>
    <lineage>
        <taxon>Bacteria</taxon>
        <taxon>Bacillati</taxon>
        <taxon>Bacillota</taxon>
        <taxon>Bacilli</taxon>
        <taxon>Bacillales</taxon>
        <taxon>Bacillaceae</taxon>
        <taxon>Bacillus</taxon>
        <taxon>Bacillus cereus group</taxon>
    </lineage>
</organism>
<dbReference type="AlphaFoldDB" id="A0A150B569"/>
<feature type="transmembrane region" description="Helical" evidence="1">
    <location>
        <begin position="150"/>
        <end position="167"/>
    </location>
</feature>
<keyword evidence="1" id="KW-0812">Transmembrane</keyword>
<comment type="caution">
    <text evidence="2">The sequence shown here is derived from an EMBL/GenBank/DDBJ whole genome shotgun (WGS) entry which is preliminary data.</text>
</comment>
<reference evidence="2 3" key="1">
    <citation type="submission" date="2015-12" db="EMBL/GenBank/DDBJ databases">
        <title>Bacillus cereus Group isolate.</title>
        <authorList>
            <person name="Kovac J."/>
        </authorList>
    </citation>
    <scope>NUCLEOTIDE SEQUENCE [LARGE SCALE GENOMIC DNA]</scope>
    <source>
        <strain evidence="2 3">FSL W8-0275</strain>
    </source>
</reference>
<dbReference type="PATRIC" id="fig|1396.432.peg.854"/>
<dbReference type="RefSeq" id="WP_000838772.1">
    <property type="nucleotide sequence ID" value="NZ_CP018931.1"/>
</dbReference>